<dbReference type="RefSeq" id="WP_215234172.1">
    <property type="nucleotide sequence ID" value="NZ_CAJRAU010000003.1"/>
</dbReference>
<organism evidence="1 2">
    <name type="scientific">Dyadobacter linearis</name>
    <dbReference type="NCBI Taxonomy" id="2823330"/>
    <lineage>
        <taxon>Bacteria</taxon>
        <taxon>Pseudomonadati</taxon>
        <taxon>Bacteroidota</taxon>
        <taxon>Cytophagia</taxon>
        <taxon>Cytophagales</taxon>
        <taxon>Spirosomataceae</taxon>
        <taxon>Dyadobacter</taxon>
    </lineage>
</organism>
<reference evidence="1 2" key="1">
    <citation type="submission" date="2021-04" db="EMBL/GenBank/DDBJ databases">
        <authorList>
            <person name="Rodrigo-Torres L."/>
            <person name="Arahal R. D."/>
            <person name="Lucena T."/>
        </authorList>
    </citation>
    <scope>NUCLEOTIDE SEQUENCE [LARGE SCALE GENOMIC DNA]</scope>
    <source>
        <strain evidence="1 2">CECT 9623</strain>
    </source>
</reference>
<gene>
    <name evidence="1" type="ORF">DYBT9623_02849</name>
</gene>
<proteinExistence type="predicted"/>
<evidence type="ECO:0000313" key="1">
    <source>
        <dbReference type="EMBL" id="CAG5070109.1"/>
    </source>
</evidence>
<accession>A0ABM8URL7</accession>
<protein>
    <submittedName>
        <fullName evidence="1">Uncharacterized protein</fullName>
    </submittedName>
</protein>
<evidence type="ECO:0000313" key="2">
    <source>
        <dbReference type="Proteomes" id="UP000679725"/>
    </source>
</evidence>
<dbReference type="EMBL" id="CAJRAU010000003">
    <property type="protein sequence ID" value="CAG5070109.1"/>
    <property type="molecule type" value="Genomic_DNA"/>
</dbReference>
<name>A0ABM8URL7_9BACT</name>
<sequence>MLIKDIHKILILLAAVLFGSGAQGQENMKTNSTGPLQLVFPSESEWNVLYEGKEINFHLQVKGGRGDSVRYNAVSGLTKEMKFDSLGHFVWTPGFEVADRINTTKSFPVVFEAQSVSGESASREVVFKVNHVNRPPQIDELHPFYVQYKTQNVYKIDMGAVRDQDADPIVFVPILDQMPEGMKLSAAGEITWEPSMTQFTTLKKGARYMEFYVEDQPSKARTKGRLKLDVTQMDLAPDFTIIPQSSIVRSAENNRINLRFTLSDPNGEDDINTFNFVSENKRVPSEALVKNTPTSYEFIWEPGYDFVKDPYDTLAFNITFYVMDKAQNKKERTVRFVIKNTVDESLRDTYAFNLYRGALANAWSLLEQMTEKEVELKKAYSRAKKGKRGRSLLNASLGATTGLAPVIAKTDANTRGYITTIGGTTVATVGTLEATEVIGKSVNGLLDRFNYVMQKKNELQNKGDVFAREYGQKSARRHPDFIRRLDEFKALMNLSGLVALELDARWENKKDATDNALRKTFKDYVPYTKDEN</sequence>
<dbReference type="Proteomes" id="UP000679725">
    <property type="component" value="Unassembled WGS sequence"/>
</dbReference>
<keyword evidence="2" id="KW-1185">Reference proteome</keyword>
<comment type="caution">
    <text evidence="1">The sequence shown here is derived from an EMBL/GenBank/DDBJ whole genome shotgun (WGS) entry which is preliminary data.</text>
</comment>